<feature type="region of interest" description="Disordered" evidence="6">
    <location>
        <begin position="405"/>
        <end position="437"/>
    </location>
</feature>
<feature type="region of interest" description="Disordered" evidence="6">
    <location>
        <begin position="23"/>
        <end position="173"/>
    </location>
</feature>
<feature type="compositionally biased region" description="Basic and acidic residues" evidence="6">
    <location>
        <begin position="907"/>
        <end position="919"/>
    </location>
</feature>
<keyword evidence="1" id="KW-0479">Metal-binding</keyword>
<keyword evidence="9" id="KW-1185">Reference proteome</keyword>
<feature type="compositionally biased region" description="Acidic residues" evidence="6">
    <location>
        <begin position="278"/>
        <end position="289"/>
    </location>
</feature>
<feature type="region of interest" description="Disordered" evidence="6">
    <location>
        <begin position="696"/>
        <end position="719"/>
    </location>
</feature>
<dbReference type="PANTHER" id="PTHR24403">
    <property type="entry name" value="ZINC FINGER PROTEIN"/>
    <property type="match status" value="1"/>
</dbReference>
<accession>A0AA39IQU5</accession>
<evidence type="ECO:0000256" key="1">
    <source>
        <dbReference type="ARBA" id="ARBA00022723"/>
    </source>
</evidence>
<dbReference type="InterPro" id="IPR013087">
    <property type="entry name" value="Znf_C2H2_type"/>
</dbReference>
<evidence type="ECO:0000256" key="5">
    <source>
        <dbReference type="PROSITE-ProRule" id="PRU00042"/>
    </source>
</evidence>
<evidence type="ECO:0000313" key="8">
    <source>
        <dbReference type="EMBL" id="KAK0427827.1"/>
    </source>
</evidence>
<dbReference type="Gene3D" id="3.30.160.60">
    <property type="entry name" value="Classic Zinc Finger"/>
    <property type="match status" value="6"/>
</dbReference>
<evidence type="ECO:0000256" key="6">
    <source>
        <dbReference type="SAM" id="MobiDB-lite"/>
    </source>
</evidence>
<gene>
    <name evidence="8" type="ORF">QR680_010443</name>
</gene>
<dbReference type="GO" id="GO:0045944">
    <property type="term" value="P:positive regulation of transcription by RNA polymerase II"/>
    <property type="evidence" value="ECO:0007669"/>
    <property type="project" value="TreeGrafter"/>
</dbReference>
<evidence type="ECO:0000256" key="4">
    <source>
        <dbReference type="ARBA" id="ARBA00022833"/>
    </source>
</evidence>
<comment type="caution">
    <text evidence="8">The sequence shown here is derived from an EMBL/GenBank/DDBJ whole genome shotgun (WGS) entry which is preliminary data.</text>
</comment>
<feature type="region of interest" description="Disordered" evidence="6">
    <location>
        <begin position="275"/>
        <end position="340"/>
    </location>
</feature>
<dbReference type="PANTHER" id="PTHR24403:SF67">
    <property type="entry name" value="FI01116P-RELATED"/>
    <property type="match status" value="1"/>
</dbReference>
<keyword evidence="2" id="KW-0677">Repeat</keyword>
<evidence type="ECO:0000259" key="7">
    <source>
        <dbReference type="PROSITE" id="PS50157"/>
    </source>
</evidence>
<evidence type="ECO:0000313" key="9">
    <source>
        <dbReference type="Proteomes" id="UP001175271"/>
    </source>
</evidence>
<dbReference type="GO" id="GO:0008270">
    <property type="term" value="F:zinc ion binding"/>
    <property type="evidence" value="ECO:0007669"/>
    <property type="project" value="UniProtKB-KW"/>
</dbReference>
<feature type="compositionally biased region" description="Basic and acidic residues" evidence="6">
    <location>
        <begin position="406"/>
        <end position="423"/>
    </location>
</feature>
<keyword evidence="4" id="KW-0862">Zinc</keyword>
<reference evidence="8" key="1">
    <citation type="submission" date="2023-06" db="EMBL/GenBank/DDBJ databases">
        <title>Genomic analysis of the entomopathogenic nematode Steinernema hermaphroditum.</title>
        <authorList>
            <person name="Schwarz E.M."/>
            <person name="Heppert J.K."/>
            <person name="Baniya A."/>
            <person name="Schwartz H.T."/>
            <person name="Tan C.-H."/>
            <person name="Antoshechkin I."/>
            <person name="Sternberg P.W."/>
            <person name="Goodrich-Blair H."/>
            <person name="Dillman A.R."/>
        </authorList>
    </citation>
    <scope>NUCLEOTIDE SEQUENCE</scope>
    <source>
        <strain evidence="8">PS9179</strain>
        <tissue evidence="8">Whole animal</tissue>
    </source>
</reference>
<feature type="compositionally biased region" description="Acidic residues" evidence="6">
    <location>
        <begin position="305"/>
        <end position="328"/>
    </location>
</feature>
<feature type="domain" description="C2H2-type" evidence="7">
    <location>
        <begin position="633"/>
        <end position="660"/>
    </location>
</feature>
<feature type="compositionally biased region" description="Basic and acidic residues" evidence="6">
    <location>
        <begin position="111"/>
        <end position="137"/>
    </location>
</feature>
<dbReference type="PROSITE" id="PS00028">
    <property type="entry name" value="ZINC_FINGER_C2H2_1"/>
    <property type="match status" value="3"/>
</dbReference>
<feature type="domain" description="C2H2-type" evidence="7">
    <location>
        <begin position="184"/>
        <end position="211"/>
    </location>
</feature>
<feature type="domain" description="C2H2-type" evidence="7">
    <location>
        <begin position="1002"/>
        <end position="1029"/>
    </location>
</feature>
<dbReference type="InterPro" id="IPR050688">
    <property type="entry name" value="Zinc_finger/UBP_domain"/>
</dbReference>
<feature type="compositionally biased region" description="Low complexity" evidence="6">
    <location>
        <begin position="154"/>
        <end position="165"/>
    </location>
</feature>
<protein>
    <recommendedName>
        <fullName evidence="7">C2H2-type domain-containing protein</fullName>
    </recommendedName>
</protein>
<dbReference type="SUPFAM" id="SSF57667">
    <property type="entry name" value="beta-beta-alpha zinc fingers"/>
    <property type="match status" value="4"/>
</dbReference>
<feature type="region of interest" description="Disordered" evidence="6">
    <location>
        <begin position="900"/>
        <end position="924"/>
    </location>
</feature>
<dbReference type="Proteomes" id="UP001175271">
    <property type="component" value="Unassembled WGS sequence"/>
</dbReference>
<feature type="domain" description="C2H2-type" evidence="7">
    <location>
        <begin position="593"/>
        <end position="620"/>
    </location>
</feature>
<dbReference type="PROSITE" id="PS50157">
    <property type="entry name" value="ZINC_FINGER_C2H2_2"/>
    <property type="match status" value="4"/>
</dbReference>
<evidence type="ECO:0000256" key="2">
    <source>
        <dbReference type="ARBA" id="ARBA00022737"/>
    </source>
</evidence>
<feature type="compositionally biased region" description="Basic and acidic residues" evidence="6">
    <location>
        <begin position="79"/>
        <end position="104"/>
    </location>
</feature>
<dbReference type="GO" id="GO:0005634">
    <property type="term" value="C:nucleus"/>
    <property type="evidence" value="ECO:0007669"/>
    <property type="project" value="TreeGrafter"/>
</dbReference>
<proteinExistence type="predicted"/>
<dbReference type="SMART" id="SM00355">
    <property type="entry name" value="ZnF_C2H2"/>
    <property type="match status" value="19"/>
</dbReference>
<evidence type="ECO:0000256" key="3">
    <source>
        <dbReference type="ARBA" id="ARBA00022771"/>
    </source>
</evidence>
<dbReference type="InterPro" id="IPR036236">
    <property type="entry name" value="Znf_C2H2_sf"/>
</dbReference>
<name>A0AA39IQU5_9BILA</name>
<dbReference type="EMBL" id="JAUCMV010000001">
    <property type="protein sequence ID" value="KAK0427827.1"/>
    <property type="molecule type" value="Genomic_DNA"/>
</dbReference>
<organism evidence="8 9">
    <name type="scientific">Steinernema hermaphroditum</name>
    <dbReference type="NCBI Taxonomy" id="289476"/>
    <lineage>
        <taxon>Eukaryota</taxon>
        <taxon>Metazoa</taxon>
        <taxon>Ecdysozoa</taxon>
        <taxon>Nematoda</taxon>
        <taxon>Chromadorea</taxon>
        <taxon>Rhabditida</taxon>
        <taxon>Tylenchina</taxon>
        <taxon>Panagrolaimomorpha</taxon>
        <taxon>Strongyloidoidea</taxon>
        <taxon>Steinernematidae</taxon>
        <taxon>Steinernema</taxon>
    </lineage>
</organism>
<sequence length="1286" mass="145796">MASIADPPSADLRRSKRNKFHLDVAGLHRMGSHSATGCAVEEGYPSSSGSGQKRRHSAAKTNGVSTSRRSDPTPPLKKSKLENQRVTPDRPQRRERKPPARHSDFVTSTIKVEDSPKDVPTEPVEAKEVKEVKPKTEEGEEFDDEPPKLEPQMPVSASDAAAPAPTLAPPPIASTSTFPRGIIFECLKCPAHFDSRNGLTNHVRLHGKGREFACDQCDFSCTNMKTLRGHRQVHGPMSLQAKAEQHAQNPEDWQAKQVPLSQKIDAIDRALRLGRSEEVEDEKEDDIGSAEDTSIADEVPKEEVMTEDEDEEVGEEEDEDQEEHEEEEKPTPKIGRPKSKRRMLQCTLCPYTTRHYDRYVNHNRGHQRKSGYKCPLCTFMSSSSGFLSRHCDCHKVSNYPWPPKYVDSDGSEHDDEYSAKRENTDEDVEEAPPPPAAVIMKPEPMNLRQRRSAPLRLEDDYFIDLSDEDEEEEEGELKMNTYMCSFPPCSFSSNFKNSLFRHIRRKHADRQNFDDPALLASADQPSSSTLKKYSDIVKMLEASASTPNSKEDGEKKAKKVPQTMFVCENCPFATTLKSELVAHELGHGANLDYKCPECSFSAATIPVLQEHQRVHTNATRAAAKASGSGERFEKCPECPYQSKHTCDMKAHREMHVGRREFACPRCTYSTKRNHVLITHIEMHEKDDRRIKEELERATAPPTQEPEVEEEKEADKSGSVPPTKFAVILEEKTEKEIGAIYSEDGGHRFHCAICQIDEGSHEIYYEHTRQHIDDTIVYSCTQCNFQTDNGQTIVDHEDVHPQSSGVAVVPASSDGMYRCRDCPYMTNNYGRMWHHNQKHKKPAKYRCEQCSFQTGLSHVLRDHMCVHEHNYTGNFDLQPTRSTGAPIVVPIQADYQRNIDPLASMEPEPPKPKEEVDSPAKRRPNGLHISASTAVITSCPSTPPALNKEAAAGMRKNDSTVSLPAYGNDQKTKLNKFDPKNLYRKVLAAGAKGKGLGKMLKMMQCTECPYEAENETVFELHREMHIGHRPHKCSICSYSCFGPESLYTHLNLHAPQISNDAASVMRRYISERRRNGTVPVEKIPIGAKNVFNCRQCKYRTLDGERFQKHQTEHVLLIQQRLMTAIKRANAEEPVKLTKRPRRPSDKMFYCPKCSFKSDTPISYTEHLERHGVGNTVYSCTVCDYGDNTQQVVVFHERNHHYDTPLTHFYKSGLLKDVADISDKEDMMKTIRYGNKIICCKKCDDFKCHELNQLVKHWEANHVDSDEDRQLLEEMKMGLVPRTSVARI</sequence>
<keyword evidence="3 5" id="KW-0863">Zinc-finger</keyword>